<dbReference type="OrthoDB" id="4898680at2759"/>
<keyword evidence="3" id="KW-0539">Nucleus</keyword>
<sequence length="681" mass="76380">MSVRLAACEPCRLSKLACNHERPVCSRCSFRGQGRSCTYRDRPFKRRERRNGTTTPGVGRASPQSPISPPEQLLTAPRPHHYPNPGYLGHSSHSAIFSQVNTTDTSPVGDPGILTLDVETPLGTDDVFKDQDVAHKAIQALSQLVQMDVPSICGLVNDWIGRNVNLPLAEPFVPGSIEAARAFWELRGHECGGSAQISDQWITRKARFLLRNSRRQIRLERDTTVSEYMAQIFDDSLRWEVLGIFFTAASRAALDTDSWPGLYSNFEEKRHLIKAVAYISDCCLEICLSLDCLNDLQAVLQYENLIVHSQVDGDQSYQFWRKIGDAASTFFALGFHEVIDENSARIPLFVAELRRAISARTYSADKKISVFLGRPPRIVKAHCTLQLPRNIPDLWNEDAQESHLRYMNTDVPPSEFTTFDSLEKINYTADTRCNALFSAIKEEIIELFRTRHSHDQVAKISSLQQAVENIWQSFPVRFKLSTSLRDSPSNSFERDFLVGTRLEYLHNLLLLDLISLKNSTGPSEALLAVAGEMLSYSVELIILRHTLVNSGTSLIWKISQYGLPAAAAVSLSLLNPATIFNSKSSSRSNLIQNLSIFVGEFKGNTFIQPSEPNYALFARATRTIQSILDAVLSSPLLPLPQQQPVPVSNDPTTAFTYYWDPWECENDFWANLAEHPNLLGS</sequence>
<evidence type="ECO:0000313" key="7">
    <source>
        <dbReference type="Proteomes" id="UP000696573"/>
    </source>
</evidence>
<dbReference type="CDD" id="cd12148">
    <property type="entry name" value="fungal_TF_MHR"/>
    <property type="match status" value="1"/>
</dbReference>
<dbReference type="SUPFAM" id="SSF57701">
    <property type="entry name" value="Zn2/Cys6 DNA-binding domain"/>
    <property type="match status" value="1"/>
</dbReference>
<gene>
    <name evidence="6" type="ORF">CRHIZ90672A_00012290</name>
</gene>
<dbReference type="GO" id="GO:0003677">
    <property type="term" value="F:DNA binding"/>
    <property type="evidence" value="ECO:0007669"/>
    <property type="project" value="InterPro"/>
</dbReference>
<evidence type="ECO:0000256" key="3">
    <source>
        <dbReference type="ARBA" id="ARBA00023242"/>
    </source>
</evidence>
<dbReference type="Pfam" id="PF00172">
    <property type="entry name" value="Zn_clus"/>
    <property type="match status" value="1"/>
</dbReference>
<dbReference type="PANTHER" id="PTHR31001">
    <property type="entry name" value="UNCHARACTERIZED TRANSCRIPTIONAL REGULATORY PROTEIN"/>
    <property type="match status" value="1"/>
</dbReference>
<dbReference type="GO" id="GO:0005634">
    <property type="term" value="C:nucleus"/>
    <property type="evidence" value="ECO:0007669"/>
    <property type="project" value="UniProtKB-SubCell"/>
</dbReference>
<dbReference type="GO" id="GO:0006351">
    <property type="term" value="P:DNA-templated transcription"/>
    <property type="evidence" value="ECO:0007669"/>
    <property type="project" value="InterPro"/>
</dbReference>
<comment type="subcellular location">
    <subcellularLocation>
        <location evidence="1">Nucleus</location>
    </subcellularLocation>
</comment>
<keyword evidence="2" id="KW-0479">Metal-binding</keyword>
<evidence type="ECO:0000313" key="6">
    <source>
        <dbReference type="EMBL" id="CAH0041808.1"/>
    </source>
</evidence>
<dbReference type="SMART" id="SM00066">
    <property type="entry name" value="GAL4"/>
    <property type="match status" value="1"/>
</dbReference>
<reference evidence="6" key="1">
    <citation type="submission" date="2021-10" db="EMBL/GenBank/DDBJ databases">
        <authorList>
            <person name="Piombo E."/>
        </authorList>
    </citation>
    <scope>NUCLEOTIDE SEQUENCE</scope>
</reference>
<organism evidence="6 7">
    <name type="scientific">Clonostachys rhizophaga</name>
    <dbReference type="NCBI Taxonomy" id="160324"/>
    <lineage>
        <taxon>Eukaryota</taxon>
        <taxon>Fungi</taxon>
        <taxon>Dikarya</taxon>
        <taxon>Ascomycota</taxon>
        <taxon>Pezizomycotina</taxon>
        <taxon>Sordariomycetes</taxon>
        <taxon>Hypocreomycetidae</taxon>
        <taxon>Hypocreales</taxon>
        <taxon>Bionectriaceae</taxon>
        <taxon>Clonostachys</taxon>
    </lineage>
</organism>
<dbReference type="InterPro" id="IPR007219">
    <property type="entry name" value="XnlR_reg_dom"/>
</dbReference>
<dbReference type="PROSITE" id="PS00463">
    <property type="entry name" value="ZN2_CY6_FUNGAL_1"/>
    <property type="match status" value="1"/>
</dbReference>
<dbReference type="InterPro" id="IPR036864">
    <property type="entry name" value="Zn2-C6_fun-type_DNA-bd_sf"/>
</dbReference>
<comment type="caution">
    <text evidence="6">The sequence shown here is derived from an EMBL/GenBank/DDBJ whole genome shotgun (WGS) entry which is preliminary data.</text>
</comment>
<keyword evidence="7" id="KW-1185">Reference proteome</keyword>
<dbReference type="CDD" id="cd00067">
    <property type="entry name" value="GAL4"/>
    <property type="match status" value="1"/>
</dbReference>
<dbReference type="AlphaFoldDB" id="A0A9N9W160"/>
<dbReference type="Gene3D" id="4.10.240.10">
    <property type="entry name" value="Zn(2)-C6 fungal-type DNA-binding domain"/>
    <property type="match status" value="1"/>
</dbReference>
<feature type="region of interest" description="Disordered" evidence="4">
    <location>
        <begin position="41"/>
        <end position="88"/>
    </location>
</feature>
<proteinExistence type="predicted"/>
<dbReference type="Pfam" id="PF04082">
    <property type="entry name" value="Fungal_trans"/>
    <property type="match status" value="1"/>
</dbReference>
<dbReference type="Proteomes" id="UP000696573">
    <property type="component" value="Unassembled WGS sequence"/>
</dbReference>
<accession>A0A9N9W160</accession>
<dbReference type="PROSITE" id="PS50048">
    <property type="entry name" value="ZN2_CY6_FUNGAL_2"/>
    <property type="match status" value="1"/>
</dbReference>
<protein>
    <recommendedName>
        <fullName evidence="5">Zn(2)-C6 fungal-type domain-containing protein</fullName>
    </recommendedName>
</protein>
<dbReference type="InterPro" id="IPR001138">
    <property type="entry name" value="Zn2Cys6_DnaBD"/>
</dbReference>
<dbReference type="EMBL" id="CABFNQ020000764">
    <property type="protein sequence ID" value="CAH0041808.1"/>
    <property type="molecule type" value="Genomic_DNA"/>
</dbReference>
<name>A0A9N9W160_9HYPO</name>
<evidence type="ECO:0000256" key="1">
    <source>
        <dbReference type="ARBA" id="ARBA00004123"/>
    </source>
</evidence>
<feature type="domain" description="Zn(2)-C6 fungal-type" evidence="5">
    <location>
        <begin position="7"/>
        <end position="39"/>
    </location>
</feature>
<evidence type="ECO:0000259" key="5">
    <source>
        <dbReference type="PROSITE" id="PS50048"/>
    </source>
</evidence>
<dbReference type="PANTHER" id="PTHR31001:SF40">
    <property type="entry name" value="ZN(II)2CYS6 TRANSCRIPTION FACTOR (EUROFUNG)"/>
    <property type="match status" value="1"/>
</dbReference>
<dbReference type="GO" id="GO:0008270">
    <property type="term" value="F:zinc ion binding"/>
    <property type="evidence" value="ECO:0007669"/>
    <property type="project" value="InterPro"/>
</dbReference>
<dbReference type="GO" id="GO:0000981">
    <property type="term" value="F:DNA-binding transcription factor activity, RNA polymerase II-specific"/>
    <property type="evidence" value="ECO:0007669"/>
    <property type="project" value="InterPro"/>
</dbReference>
<evidence type="ECO:0000256" key="4">
    <source>
        <dbReference type="SAM" id="MobiDB-lite"/>
    </source>
</evidence>
<evidence type="ECO:0000256" key="2">
    <source>
        <dbReference type="ARBA" id="ARBA00022723"/>
    </source>
</evidence>
<dbReference type="InterPro" id="IPR050613">
    <property type="entry name" value="Sec_Metabolite_Reg"/>
</dbReference>